<dbReference type="WBParaSite" id="ES5_v2.g20573.t1">
    <property type="protein sequence ID" value="ES5_v2.g20573.t1"/>
    <property type="gene ID" value="ES5_v2.g20573"/>
</dbReference>
<organism evidence="1 2">
    <name type="scientific">Panagrolaimus sp. ES5</name>
    <dbReference type="NCBI Taxonomy" id="591445"/>
    <lineage>
        <taxon>Eukaryota</taxon>
        <taxon>Metazoa</taxon>
        <taxon>Ecdysozoa</taxon>
        <taxon>Nematoda</taxon>
        <taxon>Chromadorea</taxon>
        <taxon>Rhabditida</taxon>
        <taxon>Tylenchina</taxon>
        <taxon>Panagrolaimomorpha</taxon>
        <taxon>Panagrolaimoidea</taxon>
        <taxon>Panagrolaimidae</taxon>
        <taxon>Panagrolaimus</taxon>
    </lineage>
</organism>
<sequence length="182" mass="21022">MNLNDLQFVLPSMQASILNAEFTFMNPRPQELHFASSYINQLVINPTGKIWKNLIQTCKYFYHKKSTFPICLLSNKYGSYWNADGHIIDSKCGLPKLWLYDSIHSSAISCMDKVAAAICKSDLKNIYIAHQSLSWSDYQILTSSRSLESLHFYICSFKYSDGTYVTMDKLLGNIRHLYNFKM</sequence>
<protein>
    <submittedName>
        <fullName evidence="2">Uncharacterized protein</fullName>
    </submittedName>
</protein>
<reference evidence="2" key="1">
    <citation type="submission" date="2022-11" db="UniProtKB">
        <authorList>
            <consortium name="WormBaseParasite"/>
        </authorList>
    </citation>
    <scope>IDENTIFICATION</scope>
</reference>
<accession>A0AC34FTW2</accession>
<proteinExistence type="predicted"/>
<dbReference type="Proteomes" id="UP000887579">
    <property type="component" value="Unplaced"/>
</dbReference>
<name>A0AC34FTW2_9BILA</name>
<evidence type="ECO:0000313" key="1">
    <source>
        <dbReference type="Proteomes" id="UP000887579"/>
    </source>
</evidence>
<evidence type="ECO:0000313" key="2">
    <source>
        <dbReference type="WBParaSite" id="ES5_v2.g20573.t1"/>
    </source>
</evidence>